<dbReference type="Proteomes" id="UP000676386">
    <property type="component" value="Unassembled WGS sequence"/>
</dbReference>
<reference evidence="1 2" key="1">
    <citation type="submission" date="2021-04" db="EMBL/GenBank/DDBJ databases">
        <title>Chitinophaga sp. nov., isolated from the rhizosphere soil.</title>
        <authorList>
            <person name="He S."/>
        </authorList>
    </citation>
    <scope>NUCLEOTIDE SEQUENCE [LARGE SCALE GENOMIC DNA]</scope>
    <source>
        <strain evidence="1 2">2R12</strain>
    </source>
</reference>
<evidence type="ECO:0000313" key="1">
    <source>
        <dbReference type="EMBL" id="MBS0027521.1"/>
    </source>
</evidence>
<proteinExistence type="predicted"/>
<dbReference type="Gene3D" id="3.90.930.1">
    <property type="match status" value="1"/>
</dbReference>
<dbReference type="EMBL" id="JAGTXB010000003">
    <property type="protein sequence ID" value="MBS0027521.1"/>
    <property type="molecule type" value="Genomic_DNA"/>
</dbReference>
<name>A0ABS5IX54_9BACT</name>
<evidence type="ECO:0008006" key="3">
    <source>
        <dbReference type="Google" id="ProtNLM"/>
    </source>
</evidence>
<comment type="caution">
    <text evidence="1">The sequence shown here is derived from an EMBL/GenBank/DDBJ whole genome shotgun (WGS) entry which is preliminary data.</text>
</comment>
<protein>
    <recommendedName>
        <fullName evidence="3">YD repeat-containing protein</fullName>
    </recommendedName>
</protein>
<dbReference type="RefSeq" id="WP_211972611.1">
    <property type="nucleotide sequence ID" value="NZ_CBFHAM010000006.1"/>
</dbReference>
<sequence length="265" mass="31350">MLKTILNDELTGRIRQMKYLTTDQDDTNYGFEISHYDERGHLTKWESFDEYGEPAKNLVYLFDDNGVLQQETLSWSDGTITYSHYYYPNGQIRETWEYYNKELHKTMYDEAGNVKHPTGGGAGIDMEEDPYNEQWEKRAGTDEDGSPVELEYYYSFGGLFEITKRKYDEHRQVIMEATFAGENELIANTPRSVTTSEYNIHRHLVTQVNEELNGSGDIRRTIFRYAFQYDAQNNWIEKVEIMNNNITGYEDSIRFIRKREIEYIQ</sequence>
<accession>A0ABS5IX54</accession>
<evidence type="ECO:0000313" key="2">
    <source>
        <dbReference type="Proteomes" id="UP000676386"/>
    </source>
</evidence>
<gene>
    <name evidence="1" type="ORF">KE626_09405</name>
</gene>
<organism evidence="1 2">
    <name type="scientific">Chitinophaga hostae</name>
    <dbReference type="NCBI Taxonomy" id="2831022"/>
    <lineage>
        <taxon>Bacteria</taxon>
        <taxon>Pseudomonadati</taxon>
        <taxon>Bacteroidota</taxon>
        <taxon>Chitinophagia</taxon>
        <taxon>Chitinophagales</taxon>
        <taxon>Chitinophagaceae</taxon>
        <taxon>Chitinophaga</taxon>
    </lineage>
</organism>
<keyword evidence="2" id="KW-1185">Reference proteome</keyword>